<dbReference type="RefSeq" id="WP_086087736.1">
    <property type="nucleotide sequence ID" value="NZ_CP021112.1"/>
</dbReference>
<dbReference type="SUPFAM" id="SSF53474">
    <property type="entry name" value="alpha/beta-Hydrolases"/>
    <property type="match status" value="1"/>
</dbReference>
<reference evidence="1 2" key="1">
    <citation type="submission" date="2017-05" db="EMBL/GenBank/DDBJ databases">
        <title>Full genome sequence of Pseudorhodoplanes sinuspersici.</title>
        <authorList>
            <person name="Dastgheib S.M.M."/>
            <person name="Shavandi M."/>
            <person name="Tirandaz H."/>
        </authorList>
    </citation>
    <scope>NUCLEOTIDE SEQUENCE [LARGE SCALE GENOMIC DNA]</scope>
    <source>
        <strain evidence="1 2">RIPI110</strain>
    </source>
</reference>
<dbReference type="EMBL" id="CP021112">
    <property type="protein sequence ID" value="ARP99327.1"/>
    <property type="molecule type" value="Genomic_DNA"/>
</dbReference>
<dbReference type="InterPro" id="IPR000073">
    <property type="entry name" value="AB_hydrolase_1"/>
</dbReference>
<dbReference type="KEGG" id="psin:CAK95_09705"/>
<keyword evidence="1" id="KW-0378">Hydrolase</keyword>
<name>A0A1W6ZQ00_9HYPH</name>
<gene>
    <name evidence="1" type="ORF">CAK95_09705</name>
</gene>
<evidence type="ECO:0000313" key="2">
    <source>
        <dbReference type="Proteomes" id="UP000194137"/>
    </source>
</evidence>
<dbReference type="AlphaFoldDB" id="A0A1W6ZQ00"/>
<evidence type="ECO:0000313" key="1">
    <source>
        <dbReference type="EMBL" id="ARP99327.1"/>
    </source>
</evidence>
<organism evidence="1 2">
    <name type="scientific">Pseudorhodoplanes sinuspersici</name>
    <dbReference type="NCBI Taxonomy" id="1235591"/>
    <lineage>
        <taxon>Bacteria</taxon>
        <taxon>Pseudomonadati</taxon>
        <taxon>Pseudomonadota</taxon>
        <taxon>Alphaproteobacteria</taxon>
        <taxon>Hyphomicrobiales</taxon>
        <taxon>Pseudorhodoplanes</taxon>
    </lineage>
</organism>
<sequence>MAQLADQGLLDLGTEKLEYRMIGPRPDAAPTIVMLHEGLGSVGMWNNFPDKVAAATGCGVFVYSRAGYGQSSPATLPRKPDYMHDEANKTLPRLLDAIGFQRGVLLGHSDGASIAAIYAGSHQDHRVSGLILMAPHFIVEDVSVTSIAEAREAYNNGDLRARLAKYHADVDNAFRGWNDVWLDHDFRQWDISEELAYIRVPILIIQGEDDQYGTVKQIEIAQEECYCPVDVALLPGVKHSPHREGLEATLKLVAEFTGRVLRGPGEAATAA</sequence>
<dbReference type="GO" id="GO:0016787">
    <property type="term" value="F:hydrolase activity"/>
    <property type="evidence" value="ECO:0007669"/>
    <property type="project" value="UniProtKB-KW"/>
</dbReference>
<keyword evidence="2" id="KW-1185">Reference proteome</keyword>
<dbReference type="Pfam" id="PF00561">
    <property type="entry name" value="Abhydrolase_1"/>
    <property type="match status" value="1"/>
</dbReference>
<dbReference type="Proteomes" id="UP000194137">
    <property type="component" value="Chromosome"/>
</dbReference>
<accession>A0A1W6ZQ00</accession>
<dbReference type="Gene3D" id="3.40.50.1820">
    <property type="entry name" value="alpha/beta hydrolase"/>
    <property type="match status" value="1"/>
</dbReference>
<dbReference type="STRING" id="1235591.CAK95_09705"/>
<dbReference type="PANTHER" id="PTHR43689:SF8">
    <property type="entry name" value="ALPHA_BETA-HYDROLASES SUPERFAMILY PROTEIN"/>
    <property type="match status" value="1"/>
</dbReference>
<dbReference type="InterPro" id="IPR029058">
    <property type="entry name" value="AB_hydrolase_fold"/>
</dbReference>
<dbReference type="OrthoDB" id="9779853at2"/>
<dbReference type="PANTHER" id="PTHR43689">
    <property type="entry name" value="HYDROLASE"/>
    <property type="match status" value="1"/>
</dbReference>
<proteinExistence type="predicted"/>
<protein>
    <submittedName>
        <fullName evidence="1">Alpha/beta hydrolase</fullName>
    </submittedName>
</protein>